<dbReference type="KEGG" id="glz:GLAREA_10750"/>
<gene>
    <name evidence="8" type="ORF">GLAREA_10750</name>
</gene>
<evidence type="ECO:0000256" key="5">
    <source>
        <dbReference type="SAM" id="SignalP"/>
    </source>
</evidence>
<keyword evidence="3" id="KW-0560">Oxidoreductase</keyword>
<evidence type="ECO:0000256" key="4">
    <source>
        <dbReference type="ARBA" id="ARBA00023008"/>
    </source>
</evidence>
<name>S3DBD2_GLAL2</name>
<dbReference type="Pfam" id="PF07731">
    <property type="entry name" value="Cu-oxidase_2"/>
    <property type="match status" value="1"/>
</dbReference>
<feature type="domain" description="Plastocyanin-like" evidence="6">
    <location>
        <begin position="460"/>
        <end position="588"/>
    </location>
</feature>
<dbReference type="GO" id="GO:0004322">
    <property type="term" value="F:ferroxidase activity"/>
    <property type="evidence" value="ECO:0007669"/>
    <property type="project" value="TreeGrafter"/>
</dbReference>
<dbReference type="InterPro" id="IPR033138">
    <property type="entry name" value="Cu_oxidase_CS"/>
</dbReference>
<dbReference type="eggNOG" id="KOG1263">
    <property type="taxonomic scope" value="Eukaryota"/>
</dbReference>
<evidence type="ECO:0000259" key="7">
    <source>
        <dbReference type="Pfam" id="PF07732"/>
    </source>
</evidence>
<dbReference type="PROSITE" id="PS00079">
    <property type="entry name" value="MULTICOPPER_OXIDASE1"/>
    <property type="match status" value="1"/>
</dbReference>
<feature type="signal peptide" evidence="5">
    <location>
        <begin position="1"/>
        <end position="17"/>
    </location>
</feature>
<keyword evidence="5" id="KW-0732">Signal</keyword>
<dbReference type="GO" id="GO:0010106">
    <property type="term" value="P:cellular response to iron ion starvation"/>
    <property type="evidence" value="ECO:0007669"/>
    <property type="project" value="TreeGrafter"/>
</dbReference>
<dbReference type="Proteomes" id="UP000016922">
    <property type="component" value="Unassembled WGS sequence"/>
</dbReference>
<dbReference type="AlphaFoldDB" id="S3DBD2"/>
<dbReference type="GO" id="GO:0033215">
    <property type="term" value="P:reductive iron assimilation"/>
    <property type="evidence" value="ECO:0007669"/>
    <property type="project" value="TreeGrafter"/>
</dbReference>
<dbReference type="RefSeq" id="XP_008078042.1">
    <property type="nucleotide sequence ID" value="XM_008079851.1"/>
</dbReference>
<dbReference type="PANTHER" id="PTHR11709:SF361">
    <property type="entry name" value="IRON TRANSPORT MULTICOPPER OXIDASE FET3"/>
    <property type="match status" value="1"/>
</dbReference>
<evidence type="ECO:0000313" key="8">
    <source>
        <dbReference type="EMBL" id="EPE35055.1"/>
    </source>
</evidence>
<keyword evidence="9" id="KW-1185">Reference proteome</keyword>
<dbReference type="InterPro" id="IPR011706">
    <property type="entry name" value="Cu-oxidase_C"/>
</dbReference>
<feature type="domain" description="Plastocyanin-like" evidence="7">
    <location>
        <begin position="34"/>
        <end position="105"/>
    </location>
</feature>
<dbReference type="OrthoDB" id="2121828at2759"/>
<proteinExistence type="inferred from homology"/>
<dbReference type="SUPFAM" id="SSF49503">
    <property type="entry name" value="Cupredoxins"/>
    <property type="match status" value="3"/>
</dbReference>
<dbReference type="PANTHER" id="PTHR11709">
    <property type="entry name" value="MULTI-COPPER OXIDASE"/>
    <property type="match status" value="1"/>
</dbReference>
<feature type="chain" id="PRO_5004519474" evidence="5">
    <location>
        <begin position="18"/>
        <end position="632"/>
    </location>
</feature>
<organism evidence="8 9">
    <name type="scientific">Glarea lozoyensis (strain ATCC 20868 / MF5171)</name>
    <dbReference type="NCBI Taxonomy" id="1116229"/>
    <lineage>
        <taxon>Eukaryota</taxon>
        <taxon>Fungi</taxon>
        <taxon>Dikarya</taxon>
        <taxon>Ascomycota</taxon>
        <taxon>Pezizomycotina</taxon>
        <taxon>Leotiomycetes</taxon>
        <taxon>Helotiales</taxon>
        <taxon>Helotiaceae</taxon>
        <taxon>Glarea</taxon>
    </lineage>
</organism>
<dbReference type="InterPro" id="IPR011707">
    <property type="entry name" value="Cu-oxidase-like_N"/>
</dbReference>
<dbReference type="EMBL" id="KE145355">
    <property type="protein sequence ID" value="EPE35055.1"/>
    <property type="molecule type" value="Genomic_DNA"/>
</dbReference>
<reference evidence="8 9" key="1">
    <citation type="journal article" date="2013" name="BMC Genomics">
        <title>Genomics-driven discovery of the pneumocandin biosynthetic gene cluster in the fungus Glarea lozoyensis.</title>
        <authorList>
            <person name="Chen L."/>
            <person name="Yue Q."/>
            <person name="Zhang X."/>
            <person name="Xiang M."/>
            <person name="Wang C."/>
            <person name="Li S."/>
            <person name="Che Y."/>
            <person name="Ortiz-Lopez F.J."/>
            <person name="Bills G.F."/>
            <person name="Liu X."/>
            <person name="An Z."/>
        </authorList>
    </citation>
    <scope>NUCLEOTIDE SEQUENCE [LARGE SCALE GENOMIC DNA]</scope>
    <source>
        <strain evidence="9">ATCC 20868 / MF5171</strain>
    </source>
</reference>
<evidence type="ECO:0000313" key="9">
    <source>
        <dbReference type="Proteomes" id="UP000016922"/>
    </source>
</evidence>
<dbReference type="HOGENOM" id="CLU_006504_7_3_1"/>
<dbReference type="PROSITE" id="PS00080">
    <property type="entry name" value="MULTICOPPER_OXIDASE2"/>
    <property type="match status" value="1"/>
</dbReference>
<dbReference type="GO" id="GO:0033573">
    <property type="term" value="C:high-affinity iron permease complex"/>
    <property type="evidence" value="ECO:0007669"/>
    <property type="project" value="TreeGrafter"/>
</dbReference>
<dbReference type="Pfam" id="PF07732">
    <property type="entry name" value="Cu-oxidase_3"/>
    <property type="match status" value="1"/>
</dbReference>
<evidence type="ECO:0000256" key="3">
    <source>
        <dbReference type="ARBA" id="ARBA00023002"/>
    </source>
</evidence>
<dbReference type="InterPro" id="IPR008972">
    <property type="entry name" value="Cupredoxin"/>
</dbReference>
<dbReference type="InterPro" id="IPR045087">
    <property type="entry name" value="Cu-oxidase_fam"/>
</dbReference>
<evidence type="ECO:0000256" key="1">
    <source>
        <dbReference type="ARBA" id="ARBA00010609"/>
    </source>
</evidence>
<protein>
    <submittedName>
        <fullName evidence="8">Cupredoxin</fullName>
    </submittedName>
</protein>
<evidence type="ECO:0000256" key="2">
    <source>
        <dbReference type="ARBA" id="ARBA00022723"/>
    </source>
</evidence>
<sequence length="632" mass="69401">MFVPIIAIILLGGVAVADVKQFNWKITKEQVPIPNTGTKREMMLIDKTWPPNPVIVDKGDVLKVNVLNLMDEKTSLHAHGFLQKDNNFYDGPEGITQCQYPHGLRFPLIVKDTKGSPSEPTTYAYGAAAEKDIVIDMADTYYLQDQKDVDDDYKNGKCGKGLEPPPTGIVHKDYMGTDGINTIYAGGPSGRLRIRFINMSAFSTMLIFLNNGETKDGTAQGIPFRVSEVDSVPLDRDYMPIAKAIELNAGQRMSIIVDLDNDLGNDKAGFNVITTMNPHHIATNKCADVVKDNYAYTSKSYIHFTDPASGATPPPAPVMTFSRPPRYPASPSAYDNTRIWVNSQWKLDNIPIWADKNASPNTVVTETWYLNKFIPAKKVPRIAFNGEGSMPTKFLSVDFTATTGPGGSKEFATLNEKTFVAPGSPVLLQAMRPLPPSCPNSPLLLGIGMPKPVNTNTLGPEPYYANNPGQGNVVENTITVEQGQTIYMLLKAHVGSHTFHLHGHDFQVLYTQPENESSHELAVPDIELLKNNGLSQPASPMRRDTLFVTTKTVALIAFTADNPGAWFFHCHNDYHALSGMSGVIVVNPPGGFDKGLLRERWGDAAYEQCGGNTNGFPVNLSAWRRECINNGR</sequence>
<keyword evidence="4" id="KW-0186">Copper</keyword>
<dbReference type="InterPro" id="IPR002355">
    <property type="entry name" value="Cu_oxidase_Cu_BS"/>
</dbReference>
<keyword evidence="2" id="KW-0479">Metal-binding</keyword>
<dbReference type="GO" id="GO:0005507">
    <property type="term" value="F:copper ion binding"/>
    <property type="evidence" value="ECO:0007669"/>
    <property type="project" value="InterPro"/>
</dbReference>
<accession>S3DBD2</accession>
<comment type="similarity">
    <text evidence="1">Belongs to the multicopper oxidase family.</text>
</comment>
<dbReference type="Gene3D" id="2.60.40.420">
    <property type="entry name" value="Cupredoxins - blue copper proteins"/>
    <property type="match status" value="3"/>
</dbReference>
<dbReference type="GeneID" id="19469796"/>
<evidence type="ECO:0000259" key="6">
    <source>
        <dbReference type="Pfam" id="PF07731"/>
    </source>
</evidence>